<dbReference type="InterPro" id="IPR023562">
    <property type="entry name" value="ClpP/TepA"/>
</dbReference>
<dbReference type="Gene3D" id="3.90.226.10">
    <property type="entry name" value="2-enoyl-CoA Hydratase, Chain A, domain 1"/>
    <property type="match status" value="1"/>
</dbReference>
<dbReference type="GO" id="GO:0051117">
    <property type="term" value="F:ATPase binding"/>
    <property type="evidence" value="ECO:0007669"/>
    <property type="project" value="TreeGrafter"/>
</dbReference>
<name>A0A3R5QU92_9CLOT</name>
<keyword evidence="4" id="KW-1185">Reference proteome</keyword>
<dbReference type="OrthoDB" id="1954503at2"/>
<dbReference type="KEGG" id="cmah:C1I91_13145"/>
<evidence type="ECO:0000313" key="4">
    <source>
        <dbReference type="Proteomes" id="UP000286268"/>
    </source>
</evidence>
<dbReference type="CDD" id="cd07017">
    <property type="entry name" value="S14_ClpP_2"/>
    <property type="match status" value="1"/>
</dbReference>
<dbReference type="Proteomes" id="UP000286268">
    <property type="component" value="Chromosome"/>
</dbReference>
<dbReference type="InterPro" id="IPR029045">
    <property type="entry name" value="ClpP/crotonase-like_dom_sf"/>
</dbReference>
<evidence type="ECO:0000256" key="1">
    <source>
        <dbReference type="ARBA" id="ARBA00007039"/>
    </source>
</evidence>
<dbReference type="GO" id="GO:0006515">
    <property type="term" value="P:protein quality control for misfolded or incompletely synthesized proteins"/>
    <property type="evidence" value="ECO:0007669"/>
    <property type="project" value="TreeGrafter"/>
</dbReference>
<evidence type="ECO:0000256" key="2">
    <source>
        <dbReference type="RuleBase" id="RU003567"/>
    </source>
</evidence>
<dbReference type="EMBL" id="CP025746">
    <property type="protein sequence ID" value="QAA32505.1"/>
    <property type="molecule type" value="Genomic_DNA"/>
</dbReference>
<dbReference type="InterPro" id="IPR001907">
    <property type="entry name" value="ClpP"/>
</dbReference>
<comment type="similarity">
    <text evidence="1 2">Belongs to the peptidase S14 family.</text>
</comment>
<dbReference type="RefSeq" id="WP_128213294.1">
    <property type="nucleotide sequence ID" value="NZ_CP025746.1"/>
</dbReference>
<dbReference type="SUPFAM" id="SSF52096">
    <property type="entry name" value="ClpP/crotonase"/>
    <property type="match status" value="1"/>
</dbReference>
<dbReference type="GO" id="GO:0004176">
    <property type="term" value="F:ATP-dependent peptidase activity"/>
    <property type="evidence" value="ECO:0007669"/>
    <property type="project" value="InterPro"/>
</dbReference>
<dbReference type="GO" id="GO:0004252">
    <property type="term" value="F:serine-type endopeptidase activity"/>
    <property type="evidence" value="ECO:0007669"/>
    <property type="project" value="InterPro"/>
</dbReference>
<dbReference type="GO" id="GO:0009368">
    <property type="term" value="C:endopeptidase Clp complex"/>
    <property type="evidence" value="ECO:0007669"/>
    <property type="project" value="TreeGrafter"/>
</dbReference>
<dbReference type="AlphaFoldDB" id="A0A3R5QU92"/>
<gene>
    <name evidence="3" type="ORF">C1I91_13145</name>
</gene>
<evidence type="ECO:0000313" key="3">
    <source>
        <dbReference type="EMBL" id="QAA32505.1"/>
    </source>
</evidence>
<protein>
    <recommendedName>
        <fullName evidence="2">ATP-dependent Clp protease proteolytic subunit</fullName>
    </recommendedName>
</protein>
<proteinExistence type="inferred from homology"/>
<dbReference type="PRINTS" id="PR00127">
    <property type="entry name" value="CLPPROTEASEP"/>
</dbReference>
<organism evidence="3 4">
    <name type="scientific">Clostridium manihotivorum</name>
    <dbReference type="NCBI Taxonomy" id="2320868"/>
    <lineage>
        <taxon>Bacteria</taxon>
        <taxon>Bacillati</taxon>
        <taxon>Bacillota</taxon>
        <taxon>Clostridia</taxon>
        <taxon>Eubacteriales</taxon>
        <taxon>Clostridiaceae</taxon>
        <taxon>Clostridium</taxon>
    </lineage>
</organism>
<dbReference type="PANTHER" id="PTHR10381:SF46">
    <property type="entry name" value="ATP-DEPENDENT CLP PROTEASE PROTEOLYTIC SUBUNIT-RELATED PROTEIN 2, CHLOROPLASTIC"/>
    <property type="match status" value="1"/>
</dbReference>
<sequence length="213" mass="24522">MHYEITEKERIIIVHDYIDDSLASNIIQNMLKLFKDDSTKKIYILIDSQGGKVTSIMAIYDTIRYLSCEVVTIALKYASGLVALLLAAGDTGRRYICNNSEISLFFDFKTNESAIDEILQDSSNRINNIINKLLNCFSENTALDIEKVRVLSTVDTKLSIKNVLEASLADKVIDIYIPFESKLKFSFMENLFRDKYYDRIIKELKVNKVIDRY</sequence>
<dbReference type="PANTHER" id="PTHR10381">
    <property type="entry name" value="ATP-DEPENDENT CLP PROTEASE PROTEOLYTIC SUBUNIT"/>
    <property type="match status" value="1"/>
</dbReference>
<dbReference type="Pfam" id="PF00574">
    <property type="entry name" value="CLP_protease"/>
    <property type="match status" value="1"/>
</dbReference>
<accession>A0A3R5QU92</accession>
<reference evidence="3 4" key="1">
    <citation type="submission" date="2018-01" db="EMBL/GenBank/DDBJ databases">
        <title>Genome Sequencing and Assembly of Anaerobacter polyendosporus strain CT4.</title>
        <authorList>
            <person name="Tachaapaikoon C."/>
            <person name="Sutheeworapong S."/>
            <person name="Jenjaroenpun P."/>
            <person name="Wongsurawat T."/>
            <person name="Nookeaw I."/>
            <person name="Cheawchanlertfa P."/>
            <person name="Kosugi A."/>
            <person name="Cheevadhanarak S."/>
            <person name="Ratanakhanokchai K."/>
        </authorList>
    </citation>
    <scope>NUCLEOTIDE SEQUENCE [LARGE SCALE GENOMIC DNA]</scope>
    <source>
        <strain evidence="3 4">CT4</strain>
    </source>
</reference>